<dbReference type="OrthoDB" id="2695744at2759"/>
<keyword evidence="3" id="KW-1185">Reference proteome</keyword>
<reference evidence="2 3" key="1">
    <citation type="submission" date="2014-04" db="EMBL/GenBank/DDBJ databases">
        <authorList>
            <consortium name="DOE Joint Genome Institute"/>
            <person name="Kuo A."/>
            <person name="Kohler A."/>
            <person name="Costa M.D."/>
            <person name="Nagy L.G."/>
            <person name="Floudas D."/>
            <person name="Copeland A."/>
            <person name="Barry K.W."/>
            <person name="Cichocki N."/>
            <person name="Veneault-Fourrey C."/>
            <person name="LaButti K."/>
            <person name="Lindquist E.A."/>
            <person name="Lipzen A."/>
            <person name="Lundell T."/>
            <person name="Morin E."/>
            <person name="Murat C."/>
            <person name="Sun H."/>
            <person name="Tunlid A."/>
            <person name="Henrissat B."/>
            <person name="Grigoriev I.V."/>
            <person name="Hibbett D.S."/>
            <person name="Martin F."/>
            <person name="Nordberg H.P."/>
            <person name="Cantor M.N."/>
            <person name="Hua S.X."/>
        </authorList>
    </citation>
    <scope>NUCLEOTIDE SEQUENCE [LARGE SCALE GENOMIC DNA]</scope>
    <source>
        <strain evidence="2 3">Marx 270</strain>
    </source>
</reference>
<name>A0A0C3NRR4_PISTI</name>
<dbReference type="Proteomes" id="UP000054217">
    <property type="component" value="Unassembled WGS sequence"/>
</dbReference>
<protein>
    <submittedName>
        <fullName evidence="2">Uncharacterized protein</fullName>
    </submittedName>
</protein>
<dbReference type="InParanoid" id="A0A0C3NRR4"/>
<feature type="compositionally biased region" description="Basic and acidic residues" evidence="1">
    <location>
        <begin position="44"/>
        <end position="60"/>
    </location>
</feature>
<evidence type="ECO:0000313" key="3">
    <source>
        <dbReference type="Proteomes" id="UP000054217"/>
    </source>
</evidence>
<organism evidence="2 3">
    <name type="scientific">Pisolithus tinctorius Marx 270</name>
    <dbReference type="NCBI Taxonomy" id="870435"/>
    <lineage>
        <taxon>Eukaryota</taxon>
        <taxon>Fungi</taxon>
        <taxon>Dikarya</taxon>
        <taxon>Basidiomycota</taxon>
        <taxon>Agaricomycotina</taxon>
        <taxon>Agaricomycetes</taxon>
        <taxon>Agaricomycetidae</taxon>
        <taxon>Boletales</taxon>
        <taxon>Sclerodermatineae</taxon>
        <taxon>Pisolithaceae</taxon>
        <taxon>Pisolithus</taxon>
    </lineage>
</organism>
<feature type="compositionally biased region" description="Polar residues" evidence="1">
    <location>
        <begin position="223"/>
        <end position="236"/>
    </location>
</feature>
<dbReference type="EMBL" id="KN831976">
    <property type="protein sequence ID" value="KIO03555.1"/>
    <property type="molecule type" value="Genomic_DNA"/>
</dbReference>
<dbReference type="HOGENOM" id="CLU_1175839_0_0_1"/>
<dbReference type="AlphaFoldDB" id="A0A0C3NRR4"/>
<feature type="region of interest" description="Disordered" evidence="1">
    <location>
        <begin position="215"/>
        <end position="236"/>
    </location>
</feature>
<feature type="region of interest" description="Disordered" evidence="1">
    <location>
        <begin position="1"/>
        <end position="60"/>
    </location>
</feature>
<feature type="compositionally biased region" description="Polar residues" evidence="1">
    <location>
        <begin position="17"/>
        <end position="31"/>
    </location>
</feature>
<evidence type="ECO:0000256" key="1">
    <source>
        <dbReference type="SAM" id="MobiDB-lite"/>
    </source>
</evidence>
<reference evidence="3" key="2">
    <citation type="submission" date="2015-01" db="EMBL/GenBank/DDBJ databases">
        <title>Evolutionary Origins and Diversification of the Mycorrhizal Mutualists.</title>
        <authorList>
            <consortium name="DOE Joint Genome Institute"/>
            <consortium name="Mycorrhizal Genomics Consortium"/>
            <person name="Kohler A."/>
            <person name="Kuo A."/>
            <person name="Nagy L.G."/>
            <person name="Floudas D."/>
            <person name="Copeland A."/>
            <person name="Barry K.W."/>
            <person name="Cichocki N."/>
            <person name="Veneault-Fourrey C."/>
            <person name="LaButti K."/>
            <person name="Lindquist E.A."/>
            <person name="Lipzen A."/>
            <person name="Lundell T."/>
            <person name="Morin E."/>
            <person name="Murat C."/>
            <person name="Riley R."/>
            <person name="Ohm R."/>
            <person name="Sun H."/>
            <person name="Tunlid A."/>
            <person name="Henrissat B."/>
            <person name="Grigoriev I.V."/>
            <person name="Hibbett D.S."/>
            <person name="Martin F."/>
        </authorList>
    </citation>
    <scope>NUCLEOTIDE SEQUENCE [LARGE SCALE GENOMIC DNA]</scope>
    <source>
        <strain evidence="3">Marx 270</strain>
    </source>
</reference>
<evidence type="ECO:0000313" key="2">
    <source>
        <dbReference type="EMBL" id="KIO03555.1"/>
    </source>
</evidence>
<gene>
    <name evidence="2" type="ORF">M404DRAFT_27158</name>
</gene>
<accession>A0A0C3NRR4</accession>
<proteinExistence type="predicted"/>
<sequence length="236" mass="25632">MEAWPTKAESKKDGDTSRNAASTNDADSHGTNHAALSLTGTRRAYGDAHDEPGKYREARTVETLRVEQKCMPKIPQKSHKNAVLATTRTQRTNGDANDRLGEYSEAQEGETLRDEHNRVPALSQKSYKGTATCQEVNGDVEASTAKLEIGCTNPETAGVRAHLLNAESWPREASDGRSYEGWHARNVSLDETGSLGEYGGKLGGWLRRQIQSFSQGADGERYSGSSNDSTRASAVC</sequence>